<evidence type="ECO:0000313" key="3">
    <source>
        <dbReference type="EMBL" id="MBA4654498.1"/>
    </source>
</evidence>
<accession>A0A7C8ZY07</accession>
<reference evidence="3" key="2">
    <citation type="submission" date="2020-07" db="EMBL/GenBank/DDBJ databases">
        <authorList>
            <person name="Vera ALvarez R."/>
            <person name="Arias-Moreno D.M."/>
            <person name="Jimenez-Jacinto V."/>
            <person name="Jimenez-Bremont J.F."/>
            <person name="Swaminathan K."/>
            <person name="Moose S.P."/>
            <person name="Guerrero-Gonzalez M.L."/>
            <person name="Marino-Ramirez L."/>
            <person name="Landsman D."/>
            <person name="Rodriguez-Kessler M."/>
            <person name="Delgado-Sanchez P."/>
        </authorList>
    </citation>
    <scope>NUCLEOTIDE SEQUENCE</scope>
    <source>
        <tissue evidence="3">Cladode</tissue>
    </source>
</reference>
<dbReference type="EMBL" id="GISG01183811">
    <property type="protein sequence ID" value="MBA4654498.1"/>
    <property type="molecule type" value="Transcribed_RNA"/>
</dbReference>
<dbReference type="PANTHER" id="PTHR34947:SF4">
    <property type="entry name" value="TRANSMEMBRANE PROTEIN"/>
    <property type="match status" value="1"/>
</dbReference>
<evidence type="ECO:0000256" key="1">
    <source>
        <dbReference type="SAM" id="MobiDB-lite"/>
    </source>
</evidence>
<name>A0A7C8ZY07_OPUST</name>
<feature type="region of interest" description="Disordered" evidence="1">
    <location>
        <begin position="202"/>
        <end position="234"/>
    </location>
</feature>
<reference evidence="3" key="1">
    <citation type="journal article" date="2013" name="J. Plant Res.">
        <title>Effect of fungi and light on seed germination of three Opuntia species from semiarid lands of central Mexico.</title>
        <authorList>
            <person name="Delgado-Sanchez P."/>
            <person name="Jimenez-Bremont J.F."/>
            <person name="Guerrero-Gonzalez Mde L."/>
            <person name="Flores J."/>
        </authorList>
    </citation>
    <scope>NUCLEOTIDE SEQUENCE</scope>
    <source>
        <tissue evidence="3">Cladode</tissue>
    </source>
</reference>
<keyword evidence="2" id="KW-1133">Transmembrane helix</keyword>
<organism evidence="3">
    <name type="scientific">Opuntia streptacantha</name>
    <name type="common">Prickly pear cactus</name>
    <name type="synonym">Opuntia cardona</name>
    <dbReference type="NCBI Taxonomy" id="393608"/>
    <lineage>
        <taxon>Eukaryota</taxon>
        <taxon>Viridiplantae</taxon>
        <taxon>Streptophyta</taxon>
        <taxon>Embryophyta</taxon>
        <taxon>Tracheophyta</taxon>
        <taxon>Spermatophyta</taxon>
        <taxon>Magnoliopsida</taxon>
        <taxon>eudicotyledons</taxon>
        <taxon>Gunneridae</taxon>
        <taxon>Pentapetalae</taxon>
        <taxon>Caryophyllales</taxon>
        <taxon>Cactineae</taxon>
        <taxon>Cactaceae</taxon>
        <taxon>Opuntioideae</taxon>
        <taxon>Opuntia</taxon>
    </lineage>
</organism>
<keyword evidence="2" id="KW-0472">Membrane</keyword>
<protein>
    <recommendedName>
        <fullName evidence="4">Transmembrane protein</fullName>
    </recommendedName>
</protein>
<evidence type="ECO:0008006" key="4">
    <source>
        <dbReference type="Google" id="ProtNLM"/>
    </source>
</evidence>
<dbReference type="PANTHER" id="PTHR34947">
    <property type="entry name" value="TRANSMEMBRANE PROTEIN"/>
    <property type="match status" value="1"/>
</dbReference>
<dbReference type="AlphaFoldDB" id="A0A7C8ZY07"/>
<proteinExistence type="predicted"/>
<feature type="transmembrane region" description="Helical" evidence="2">
    <location>
        <begin position="81"/>
        <end position="103"/>
    </location>
</feature>
<evidence type="ECO:0000256" key="2">
    <source>
        <dbReference type="SAM" id="Phobius"/>
    </source>
</evidence>
<sequence length="263" mass="29286">MDNDQDDEVLVNLGASFEKESITTKSKYHKILIKTLELFLTVSALSVLLSSFTGLSYLHAYTYYFSTFLFPFQTQALQRKYVFLLCNGILVFLASMSGFWGALSSSSKTREELSVGNNAQGVMMTTEDDAEAIVLQAAAAVDPLFEEGAPAGASRVETNVGFPHSRVAAAAAAVAEEEEEEKKKADEQFGKDWIEDRGGLEENEEMVSRPKMIGEEGGEYDEMESEDPGSINTEELNRKIEEFIRKMKEELRLEAQQHHLIAV</sequence>
<feature type="compositionally biased region" description="Basic and acidic residues" evidence="1">
    <location>
        <begin position="202"/>
        <end position="214"/>
    </location>
</feature>
<feature type="transmembrane region" description="Helical" evidence="2">
    <location>
        <begin position="38"/>
        <end position="61"/>
    </location>
</feature>
<feature type="compositionally biased region" description="Acidic residues" evidence="1">
    <location>
        <begin position="216"/>
        <end position="227"/>
    </location>
</feature>
<keyword evidence="2" id="KW-0812">Transmembrane</keyword>